<dbReference type="AlphaFoldDB" id="A0A133U9G4"/>
<feature type="domain" description="Tyr recombinase" evidence="4">
    <location>
        <begin position="284"/>
        <end position="452"/>
    </location>
</feature>
<dbReference type="InterPro" id="IPR013762">
    <property type="entry name" value="Integrase-like_cat_sf"/>
</dbReference>
<evidence type="ECO:0000256" key="1">
    <source>
        <dbReference type="ARBA" id="ARBA00023125"/>
    </source>
</evidence>
<keyword evidence="3" id="KW-0472">Membrane</keyword>
<evidence type="ECO:0000313" key="5">
    <source>
        <dbReference type="EMBL" id="KXA90832.1"/>
    </source>
</evidence>
<evidence type="ECO:0000256" key="2">
    <source>
        <dbReference type="ARBA" id="ARBA00023172"/>
    </source>
</evidence>
<accession>A0A133U9G4</accession>
<keyword evidence="6" id="KW-1185">Reference proteome</keyword>
<keyword evidence="2" id="KW-0233">DNA recombination</keyword>
<evidence type="ECO:0000313" key="6">
    <source>
        <dbReference type="Proteomes" id="UP000070163"/>
    </source>
</evidence>
<evidence type="ECO:0000256" key="3">
    <source>
        <dbReference type="SAM" id="Phobius"/>
    </source>
</evidence>
<dbReference type="InterPro" id="IPR011010">
    <property type="entry name" value="DNA_brk_join_enz"/>
</dbReference>
<proteinExistence type="predicted"/>
<dbReference type="SUPFAM" id="SSF56349">
    <property type="entry name" value="DNA breaking-rejoining enzymes"/>
    <property type="match status" value="1"/>
</dbReference>
<reference evidence="5 6" key="1">
    <citation type="journal article" date="2016" name="Sci. Rep.">
        <title>Metabolic traits of an uncultured archaeal lineage -MSBL1- from brine pools of the Red Sea.</title>
        <authorList>
            <person name="Mwirichia R."/>
            <person name="Alam I."/>
            <person name="Rashid M."/>
            <person name="Vinu M."/>
            <person name="Ba-Alawi W."/>
            <person name="Anthony Kamau A."/>
            <person name="Kamanda Ngugi D."/>
            <person name="Goker M."/>
            <person name="Klenk H.P."/>
            <person name="Bajic V."/>
            <person name="Stingl U."/>
        </authorList>
    </citation>
    <scope>NUCLEOTIDE SEQUENCE [LARGE SCALE GENOMIC DNA]</scope>
    <source>
        <strain evidence="5">SCGC-AAA259A05</strain>
    </source>
</reference>
<protein>
    <recommendedName>
        <fullName evidence="4">Tyr recombinase domain-containing protein</fullName>
    </recommendedName>
</protein>
<dbReference type="Proteomes" id="UP000070163">
    <property type="component" value="Unassembled WGS sequence"/>
</dbReference>
<evidence type="ECO:0000259" key="4">
    <source>
        <dbReference type="PROSITE" id="PS51898"/>
    </source>
</evidence>
<dbReference type="GO" id="GO:0003677">
    <property type="term" value="F:DNA binding"/>
    <property type="evidence" value="ECO:0007669"/>
    <property type="project" value="UniProtKB-KW"/>
</dbReference>
<dbReference type="Pfam" id="PF00589">
    <property type="entry name" value="Phage_integrase"/>
    <property type="match status" value="1"/>
</dbReference>
<dbReference type="PROSITE" id="PS51898">
    <property type="entry name" value="TYR_RECOMBINASE"/>
    <property type="match status" value="1"/>
</dbReference>
<feature type="transmembrane region" description="Helical" evidence="3">
    <location>
        <begin position="56"/>
        <end position="75"/>
    </location>
</feature>
<keyword evidence="1" id="KW-0238">DNA-binding</keyword>
<dbReference type="EMBL" id="LHXJ01000036">
    <property type="protein sequence ID" value="KXA90832.1"/>
    <property type="molecule type" value="Genomic_DNA"/>
</dbReference>
<dbReference type="InterPro" id="IPR002104">
    <property type="entry name" value="Integrase_catalytic"/>
</dbReference>
<gene>
    <name evidence="5" type="ORF">AKJ57_03540</name>
</gene>
<keyword evidence="3" id="KW-1133">Transmembrane helix</keyword>
<dbReference type="InterPro" id="IPR010998">
    <property type="entry name" value="Integrase_recombinase_N"/>
</dbReference>
<dbReference type="GO" id="GO:0006310">
    <property type="term" value="P:DNA recombination"/>
    <property type="evidence" value="ECO:0007669"/>
    <property type="project" value="UniProtKB-KW"/>
</dbReference>
<comment type="caution">
    <text evidence="5">The sequence shown here is derived from an EMBL/GenBank/DDBJ whole genome shotgun (WGS) entry which is preliminary data.</text>
</comment>
<dbReference type="Gene3D" id="1.10.150.130">
    <property type="match status" value="1"/>
</dbReference>
<name>A0A133U9G4_9EURY</name>
<feature type="transmembrane region" description="Helical" evidence="3">
    <location>
        <begin position="14"/>
        <end position="36"/>
    </location>
</feature>
<keyword evidence="3" id="KW-0812">Transmembrane</keyword>
<organism evidence="5 6">
    <name type="scientific">candidate division MSBL1 archaeon SCGC-AAA259A05</name>
    <dbReference type="NCBI Taxonomy" id="1698259"/>
    <lineage>
        <taxon>Archaea</taxon>
        <taxon>Methanobacteriati</taxon>
        <taxon>Methanobacteriota</taxon>
        <taxon>candidate division MSBL1</taxon>
    </lineage>
</organism>
<feature type="transmembrane region" description="Helical" evidence="3">
    <location>
        <begin position="118"/>
        <end position="138"/>
    </location>
</feature>
<dbReference type="GO" id="GO:0015074">
    <property type="term" value="P:DNA integration"/>
    <property type="evidence" value="ECO:0007669"/>
    <property type="project" value="InterPro"/>
</dbReference>
<feature type="transmembrane region" description="Helical" evidence="3">
    <location>
        <begin position="87"/>
        <end position="106"/>
    </location>
</feature>
<dbReference type="Gene3D" id="1.10.443.10">
    <property type="entry name" value="Intergrase catalytic core"/>
    <property type="match status" value="1"/>
</dbReference>
<sequence length="466" mass="52881">MKVVKRPEERIGRLSRLTLAVLAAFFIAEAFIVQLFEDGLISQKVLTVLLALPVEEAIKGGIASLFGVLCLAPLIRGKDLKFEPITWAVLAGIFSGVLFALAESLMQGESLLALGAGLYTHSIWAVGVGIGCWLLVLYGDKTFLIGAYPVAVAGQKEKACLRPGFEPTNPYGTAPSTKLLEKVSSKEQGKVSFSEKTIDKFLNRLKAAGRSDMRIKRLKYGLKKLGKAVNWNCDINDITEYLNNRREEVSTRTLADEIQIIKQFFKDLGIQWIDRIKKPKVRKQKPKIIKKEDIQDFIEELSTADVEKKYFYRAKTAVILSAVSGMRPWEIYRLEWENINIENRTIRLPAEKTKTKEERIVIFNQEAKRHLDKLKELFPSQPFSTKTIYLLTGDMKPKPELKLKHCRKYFSQTWDREGLPTSIKEMLVGHFGSVDLRNYNGQSAEDLKEIYDKANIKVLEESDSSE</sequence>